<evidence type="ECO:0000256" key="3">
    <source>
        <dbReference type="ARBA" id="ARBA00023274"/>
    </source>
</evidence>
<keyword evidence="2 6" id="KW-0689">Ribosomal protein</keyword>
<dbReference type="OrthoDB" id="509901at2759"/>
<dbReference type="Proteomes" id="UP000054350">
    <property type="component" value="Unassembled WGS sequence"/>
</dbReference>
<dbReference type="VEuPathDB" id="FungiDB:AMAG_01842"/>
<gene>
    <name evidence="6" type="ORF">AMAG_01842</name>
</gene>
<dbReference type="EMBL" id="GG745330">
    <property type="protein sequence ID" value="KNE55998.1"/>
    <property type="molecule type" value="Genomic_DNA"/>
</dbReference>
<organism evidence="6 7">
    <name type="scientific">Allomyces macrogynus (strain ATCC 38327)</name>
    <name type="common">Allomyces javanicus var. macrogynus</name>
    <dbReference type="NCBI Taxonomy" id="578462"/>
    <lineage>
        <taxon>Eukaryota</taxon>
        <taxon>Fungi</taxon>
        <taxon>Fungi incertae sedis</taxon>
        <taxon>Blastocladiomycota</taxon>
        <taxon>Blastocladiomycetes</taxon>
        <taxon>Blastocladiales</taxon>
        <taxon>Blastocladiaceae</taxon>
        <taxon>Allomyces</taxon>
    </lineage>
</organism>
<dbReference type="InterPro" id="IPR016082">
    <property type="entry name" value="Ribosomal_uL30_ferredoxin-like"/>
</dbReference>
<protein>
    <recommendedName>
        <fullName evidence="4">Large ribosomal subunit protein uL30m</fullName>
    </recommendedName>
</protein>
<proteinExistence type="inferred from homology"/>
<dbReference type="PANTHER" id="PTHR15892">
    <property type="entry name" value="MITOCHONDRIAL RIBOSOMAL PROTEIN L30"/>
    <property type="match status" value="1"/>
</dbReference>
<evidence type="ECO:0000256" key="4">
    <source>
        <dbReference type="ARBA" id="ARBA00035281"/>
    </source>
</evidence>
<evidence type="ECO:0000313" key="6">
    <source>
        <dbReference type="EMBL" id="KNE55998.1"/>
    </source>
</evidence>
<evidence type="ECO:0000256" key="1">
    <source>
        <dbReference type="ARBA" id="ARBA00007594"/>
    </source>
</evidence>
<dbReference type="Gene3D" id="3.30.1390.20">
    <property type="entry name" value="Ribosomal protein L30, ferredoxin-like fold domain"/>
    <property type="match status" value="1"/>
</dbReference>
<dbReference type="GO" id="GO:0015934">
    <property type="term" value="C:large ribosomal subunit"/>
    <property type="evidence" value="ECO:0007669"/>
    <property type="project" value="InterPro"/>
</dbReference>
<keyword evidence="7" id="KW-1185">Reference proteome</keyword>
<sequence>MSSAATTATAAVAKGAKPFFRVTLVRSTIGLPAKTRQYAKSLHLTKLHRPVLMPATASSAGNLLKLKELIKVENVALPRGISPQRALYNEKQARKPFDGFRVIGNAVPKTW</sequence>
<dbReference type="OMA" id="GAKTHYL"/>
<reference evidence="6 7" key="1">
    <citation type="submission" date="2009-11" db="EMBL/GenBank/DDBJ databases">
        <title>Annotation of Allomyces macrogynus ATCC 38327.</title>
        <authorList>
            <consortium name="The Broad Institute Genome Sequencing Platform"/>
            <person name="Russ C."/>
            <person name="Cuomo C."/>
            <person name="Burger G."/>
            <person name="Gray M.W."/>
            <person name="Holland P.W.H."/>
            <person name="King N."/>
            <person name="Lang F.B.F."/>
            <person name="Roger A.J."/>
            <person name="Ruiz-Trillo I."/>
            <person name="Young S.K."/>
            <person name="Zeng Q."/>
            <person name="Gargeya S."/>
            <person name="Fitzgerald M."/>
            <person name="Haas B."/>
            <person name="Abouelleil A."/>
            <person name="Alvarado L."/>
            <person name="Arachchi H.M."/>
            <person name="Berlin A."/>
            <person name="Chapman S.B."/>
            <person name="Gearin G."/>
            <person name="Goldberg J."/>
            <person name="Griggs A."/>
            <person name="Gujja S."/>
            <person name="Hansen M."/>
            <person name="Heiman D."/>
            <person name="Howarth C."/>
            <person name="Larimer J."/>
            <person name="Lui A."/>
            <person name="MacDonald P.J.P."/>
            <person name="McCowen C."/>
            <person name="Montmayeur A."/>
            <person name="Murphy C."/>
            <person name="Neiman D."/>
            <person name="Pearson M."/>
            <person name="Priest M."/>
            <person name="Roberts A."/>
            <person name="Saif S."/>
            <person name="Shea T."/>
            <person name="Sisk P."/>
            <person name="Stolte C."/>
            <person name="Sykes S."/>
            <person name="Wortman J."/>
            <person name="Nusbaum C."/>
            <person name="Birren B."/>
        </authorList>
    </citation>
    <scope>NUCLEOTIDE SEQUENCE [LARGE SCALE GENOMIC DNA]</scope>
    <source>
        <strain evidence="6 7">ATCC 38327</strain>
    </source>
</reference>
<dbReference type="AlphaFoldDB" id="A0A0L0S0C3"/>
<accession>A0A0L0S0C3</accession>
<dbReference type="SUPFAM" id="SSF55129">
    <property type="entry name" value="Ribosomal protein L30p/L7e"/>
    <property type="match status" value="1"/>
</dbReference>
<dbReference type="InterPro" id="IPR036919">
    <property type="entry name" value="Ribo_uL30_ferredoxin-like_sf"/>
</dbReference>
<dbReference type="GO" id="GO:0005739">
    <property type="term" value="C:mitochondrion"/>
    <property type="evidence" value="ECO:0007669"/>
    <property type="project" value="TreeGrafter"/>
</dbReference>
<keyword evidence="3" id="KW-0687">Ribonucleoprotein</keyword>
<reference evidence="7" key="2">
    <citation type="submission" date="2009-11" db="EMBL/GenBank/DDBJ databases">
        <title>The Genome Sequence of Allomyces macrogynus strain ATCC 38327.</title>
        <authorList>
            <consortium name="The Broad Institute Genome Sequencing Platform"/>
            <person name="Russ C."/>
            <person name="Cuomo C."/>
            <person name="Shea T."/>
            <person name="Young S.K."/>
            <person name="Zeng Q."/>
            <person name="Koehrsen M."/>
            <person name="Haas B."/>
            <person name="Borodovsky M."/>
            <person name="Guigo R."/>
            <person name="Alvarado L."/>
            <person name="Berlin A."/>
            <person name="Borenstein D."/>
            <person name="Chen Z."/>
            <person name="Engels R."/>
            <person name="Freedman E."/>
            <person name="Gellesch M."/>
            <person name="Goldberg J."/>
            <person name="Griggs A."/>
            <person name="Gujja S."/>
            <person name="Heiman D."/>
            <person name="Hepburn T."/>
            <person name="Howarth C."/>
            <person name="Jen D."/>
            <person name="Larson L."/>
            <person name="Lewis B."/>
            <person name="Mehta T."/>
            <person name="Park D."/>
            <person name="Pearson M."/>
            <person name="Roberts A."/>
            <person name="Saif S."/>
            <person name="Shenoy N."/>
            <person name="Sisk P."/>
            <person name="Stolte C."/>
            <person name="Sykes S."/>
            <person name="Walk T."/>
            <person name="White J."/>
            <person name="Yandava C."/>
            <person name="Burger G."/>
            <person name="Gray M.W."/>
            <person name="Holland P.W.H."/>
            <person name="King N."/>
            <person name="Lang F.B.F."/>
            <person name="Roger A.J."/>
            <person name="Ruiz-Trillo I."/>
            <person name="Lander E."/>
            <person name="Nusbaum C."/>
        </authorList>
    </citation>
    <scope>NUCLEOTIDE SEQUENCE [LARGE SCALE GENOMIC DNA]</scope>
    <source>
        <strain evidence="7">ATCC 38327</strain>
    </source>
</reference>
<dbReference type="GO" id="GO:0006412">
    <property type="term" value="P:translation"/>
    <property type="evidence" value="ECO:0007669"/>
    <property type="project" value="InterPro"/>
</dbReference>
<evidence type="ECO:0000259" key="5">
    <source>
        <dbReference type="Pfam" id="PF00327"/>
    </source>
</evidence>
<evidence type="ECO:0000313" key="7">
    <source>
        <dbReference type="Proteomes" id="UP000054350"/>
    </source>
</evidence>
<dbReference type="InterPro" id="IPR005996">
    <property type="entry name" value="Ribosomal_uL30_bac-type"/>
</dbReference>
<name>A0A0L0S0C3_ALLM3</name>
<dbReference type="PANTHER" id="PTHR15892:SF2">
    <property type="entry name" value="LARGE RIBOSOMAL SUBUNIT PROTEIN UL30M"/>
    <property type="match status" value="1"/>
</dbReference>
<feature type="domain" description="Large ribosomal subunit protein uL30-like ferredoxin-like fold" evidence="5">
    <location>
        <begin position="20"/>
        <end position="70"/>
    </location>
</feature>
<evidence type="ECO:0000256" key="2">
    <source>
        <dbReference type="ARBA" id="ARBA00022980"/>
    </source>
</evidence>
<dbReference type="GO" id="GO:0003735">
    <property type="term" value="F:structural constituent of ribosome"/>
    <property type="evidence" value="ECO:0007669"/>
    <property type="project" value="InterPro"/>
</dbReference>
<dbReference type="Pfam" id="PF00327">
    <property type="entry name" value="Ribosomal_L30"/>
    <property type="match status" value="1"/>
</dbReference>
<comment type="similarity">
    <text evidence="1">Belongs to the universal ribosomal protein uL30 family.</text>
</comment>